<feature type="transmembrane region" description="Helical" evidence="1">
    <location>
        <begin position="34"/>
        <end position="54"/>
    </location>
</feature>
<keyword evidence="1" id="KW-0812">Transmembrane</keyword>
<dbReference type="Proteomes" id="UP001595823">
    <property type="component" value="Unassembled WGS sequence"/>
</dbReference>
<keyword evidence="1" id="KW-0472">Membrane</keyword>
<gene>
    <name evidence="2" type="ORF">ACFPET_06965</name>
</gene>
<dbReference type="EMBL" id="JBHSDK010000010">
    <property type="protein sequence ID" value="MFC4334934.1"/>
    <property type="molecule type" value="Genomic_DNA"/>
</dbReference>
<organism evidence="2 3">
    <name type="scientific">Salininema proteolyticum</name>
    <dbReference type="NCBI Taxonomy" id="1607685"/>
    <lineage>
        <taxon>Bacteria</taxon>
        <taxon>Bacillati</taxon>
        <taxon>Actinomycetota</taxon>
        <taxon>Actinomycetes</taxon>
        <taxon>Glycomycetales</taxon>
        <taxon>Glycomycetaceae</taxon>
        <taxon>Salininema</taxon>
    </lineage>
</organism>
<name>A0ABV8TVV7_9ACTN</name>
<proteinExistence type="predicted"/>
<sequence length="65" mass="6896">MASTSHHTRPIGTFTILVALVLIGIHALSGGYRVWPIALAVILALIGSALRIEAAIRESGYRSRG</sequence>
<dbReference type="RefSeq" id="WP_380619116.1">
    <property type="nucleotide sequence ID" value="NZ_JBHSDK010000010.1"/>
</dbReference>
<keyword evidence="3" id="KW-1185">Reference proteome</keyword>
<comment type="caution">
    <text evidence="2">The sequence shown here is derived from an EMBL/GenBank/DDBJ whole genome shotgun (WGS) entry which is preliminary data.</text>
</comment>
<keyword evidence="1" id="KW-1133">Transmembrane helix</keyword>
<evidence type="ECO:0008006" key="4">
    <source>
        <dbReference type="Google" id="ProtNLM"/>
    </source>
</evidence>
<evidence type="ECO:0000256" key="1">
    <source>
        <dbReference type="SAM" id="Phobius"/>
    </source>
</evidence>
<accession>A0ABV8TVV7</accession>
<evidence type="ECO:0000313" key="2">
    <source>
        <dbReference type="EMBL" id="MFC4334934.1"/>
    </source>
</evidence>
<protein>
    <recommendedName>
        <fullName evidence="4">DUF5668 domain-containing protein</fullName>
    </recommendedName>
</protein>
<reference evidence="3" key="1">
    <citation type="journal article" date="2019" name="Int. J. Syst. Evol. Microbiol.">
        <title>The Global Catalogue of Microorganisms (GCM) 10K type strain sequencing project: providing services to taxonomists for standard genome sequencing and annotation.</title>
        <authorList>
            <consortium name="The Broad Institute Genomics Platform"/>
            <consortium name="The Broad Institute Genome Sequencing Center for Infectious Disease"/>
            <person name="Wu L."/>
            <person name="Ma J."/>
        </authorList>
    </citation>
    <scope>NUCLEOTIDE SEQUENCE [LARGE SCALE GENOMIC DNA]</scope>
    <source>
        <strain evidence="3">IBRC-M 10908</strain>
    </source>
</reference>
<evidence type="ECO:0000313" key="3">
    <source>
        <dbReference type="Proteomes" id="UP001595823"/>
    </source>
</evidence>
<feature type="transmembrane region" description="Helical" evidence="1">
    <location>
        <begin position="12"/>
        <end position="28"/>
    </location>
</feature>